<dbReference type="STRING" id="593133.SAMN04488006_0899"/>
<dbReference type="GO" id="GO:0006508">
    <property type="term" value="P:proteolysis"/>
    <property type="evidence" value="ECO:0007669"/>
    <property type="project" value="InterPro"/>
</dbReference>
<feature type="signal peptide" evidence="1">
    <location>
        <begin position="1"/>
        <end position="18"/>
    </location>
</feature>
<gene>
    <name evidence="3" type="ORF">SAMN04488006_0899</name>
</gene>
<dbReference type="InterPro" id="IPR052039">
    <property type="entry name" value="Caspase-related_regulators"/>
</dbReference>
<proteinExistence type="predicted"/>
<organism evidence="3 4">
    <name type="scientific">Lutibacter maritimus</name>
    <dbReference type="NCBI Taxonomy" id="593133"/>
    <lineage>
        <taxon>Bacteria</taxon>
        <taxon>Pseudomonadati</taxon>
        <taxon>Bacteroidota</taxon>
        <taxon>Flavobacteriia</taxon>
        <taxon>Flavobacteriales</taxon>
        <taxon>Flavobacteriaceae</taxon>
        <taxon>Lutibacter</taxon>
    </lineage>
</organism>
<evidence type="ECO:0000313" key="3">
    <source>
        <dbReference type="EMBL" id="SFS35245.1"/>
    </source>
</evidence>
<accession>A0A1I6P4Y3</accession>
<reference evidence="4" key="1">
    <citation type="submission" date="2016-10" db="EMBL/GenBank/DDBJ databases">
        <authorList>
            <person name="Varghese N."/>
            <person name="Submissions S."/>
        </authorList>
    </citation>
    <scope>NUCLEOTIDE SEQUENCE [LARGE SCALE GENOMIC DNA]</scope>
    <source>
        <strain evidence="4">DSM 24450</strain>
    </source>
</reference>
<dbReference type="Gene3D" id="3.40.50.1460">
    <property type="match status" value="1"/>
</dbReference>
<dbReference type="Proteomes" id="UP000199312">
    <property type="component" value="Unassembled WGS sequence"/>
</dbReference>
<evidence type="ECO:0000256" key="1">
    <source>
        <dbReference type="SAM" id="SignalP"/>
    </source>
</evidence>
<dbReference type="PANTHER" id="PTHR22576">
    <property type="entry name" value="MUCOSA ASSOCIATED LYMPHOID TISSUE LYMPHOMA TRANSLOCATION PROTEIN 1/PARACASPASE"/>
    <property type="match status" value="1"/>
</dbReference>
<dbReference type="PANTHER" id="PTHR22576:SF37">
    <property type="entry name" value="MUCOSA-ASSOCIATED LYMPHOID TISSUE LYMPHOMA TRANSLOCATION PROTEIN 1"/>
    <property type="match status" value="1"/>
</dbReference>
<dbReference type="Pfam" id="PF00656">
    <property type="entry name" value="Peptidase_C14"/>
    <property type="match status" value="1"/>
</dbReference>
<dbReference type="InterPro" id="IPR011600">
    <property type="entry name" value="Pept_C14_caspase"/>
</dbReference>
<dbReference type="Gene3D" id="2.60.40.10">
    <property type="entry name" value="Immunoglobulins"/>
    <property type="match status" value="1"/>
</dbReference>
<dbReference type="AlphaFoldDB" id="A0A1I6P4Y3"/>
<dbReference type="InterPro" id="IPR013783">
    <property type="entry name" value="Ig-like_fold"/>
</dbReference>
<sequence length="932" mass="106518">MKLKALFLVLFCFQTIIAQNSTEIFSDNFNSNINNWYEGSDNKRTFSVRDGFYYFEHKQLQGSWLTTQNITIDTKRDYKIEAAIKKISGVKNSGYGLDWGTDNDYYEFLITSQGYFSLYNYNKSTNQFVALKNWEYTSYTNNSEEASNILSISKIGNTTNFYVNNKLIYTATLKAIDVNRVGFVVNQNQKIGIDNINVSYLSNGQNFAFNEQFSSNTNYWPTGSNADVNTYLQAGNYYFDQFKKSSGIYRFINAPIDSYKDFEIETELTRISGENNSGYGLVFGRNDANNQYLFNISGTGFYRISKYENGVYTNIIDWKTTDAINKNIGVANKLKIKKDQNKYTFYINDTYVNEISYAPFFGNNIGFVAFSTQKFAVNYLTIQYLDGKKNVIVTNDNNDKDYIINEDFSNNSASWVSANTENYYSYVANGKYHIEHKRETGGWYFGKNVTINQSKDFEIETTLERKTMANTSLAFVFGKKDDNNKYEFFITNNGSYLLRKYINGEKTIVFDWTESPYIATGTAPNHLSIRKNGNQFRFFINNQYLDKIDVYSLPGTGFGWVIYDKTVLEIDDFKIKYLQEDFNNPPEIEIIEPEVVSRGFKIVKTKNIQVRGKATDKDGIYYVKINDIDAYVTANGDFNADVPLKYGDNELIVTAADIKGKTTTKKFFFKRESPVVVVNNNNNNNDDDDNDNVVTTNNGEYYALLIGVSEYGDAKIVDLEDLPNKDAEGLATILKTFYNFKPENVKVLVNAKRTEILNAFDDLRKKLTDEDNLLIFYAGHGVYEEDSEVGYWLPSDAEKEYTANWIQNSVIVSTIKRIKSKHTLLISDACFSGSIFKSRALTEDAPTAFKKLYELPSKKAITSGTLKTVPNKSVFYKYLIDRLKNNNEKYMSALDLFSAIKTPVANNSPNVPQYGVIHGIGDEGGDFIFIKK</sequence>
<dbReference type="Gene3D" id="2.60.120.560">
    <property type="entry name" value="Exo-inulinase, domain 1"/>
    <property type="match status" value="3"/>
</dbReference>
<name>A0A1I6P4Y3_9FLAO</name>
<protein>
    <submittedName>
        <fullName evidence="3">Caspase domain-containing protein</fullName>
    </submittedName>
</protein>
<keyword evidence="4" id="KW-1185">Reference proteome</keyword>
<feature type="domain" description="Peptidase C14 caspase" evidence="2">
    <location>
        <begin position="702"/>
        <end position="907"/>
    </location>
</feature>
<feature type="chain" id="PRO_5011768411" evidence="1">
    <location>
        <begin position="19"/>
        <end position="932"/>
    </location>
</feature>
<dbReference type="RefSeq" id="WP_090223126.1">
    <property type="nucleotide sequence ID" value="NZ_FOZP01000001.1"/>
</dbReference>
<dbReference type="GO" id="GO:0004197">
    <property type="term" value="F:cysteine-type endopeptidase activity"/>
    <property type="evidence" value="ECO:0007669"/>
    <property type="project" value="InterPro"/>
</dbReference>
<dbReference type="InterPro" id="IPR029030">
    <property type="entry name" value="Caspase-like_dom_sf"/>
</dbReference>
<dbReference type="EMBL" id="FOZP01000001">
    <property type="protein sequence ID" value="SFS35245.1"/>
    <property type="molecule type" value="Genomic_DNA"/>
</dbReference>
<dbReference type="OrthoDB" id="976443at2"/>
<dbReference type="SUPFAM" id="SSF52129">
    <property type="entry name" value="Caspase-like"/>
    <property type="match status" value="1"/>
</dbReference>
<evidence type="ECO:0000259" key="2">
    <source>
        <dbReference type="Pfam" id="PF00656"/>
    </source>
</evidence>
<keyword evidence="1" id="KW-0732">Signal</keyword>
<evidence type="ECO:0000313" key="4">
    <source>
        <dbReference type="Proteomes" id="UP000199312"/>
    </source>
</evidence>